<evidence type="ECO:0000256" key="1">
    <source>
        <dbReference type="ARBA" id="ARBA00006611"/>
    </source>
</evidence>
<dbReference type="GO" id="GO:0016887">
    <property type="term" value="F:ATP hydrolysis activity"/>
    <property type="evidence" value="ECO:0007669"/>
    <property type="project" value="InterPro"/>
</dbReference>
<evidence type="ECO:0000313" key="3">
    <source>
        <dbReference type="EMBL" id="GAG00322.1"/>
    </source>
</evidence>
<dbReference type="Pfam" id="PF00437">
    <property type="entry name" value="T2SSE"/>
    <property type="match status" value="1"/>
</dbReference>
<feature type="non-terminal residue" evidence="3">
    <location>
        <position position="95"/>
    </location>
</feature>
<dbReference type="PANTHER" id="PTHR30486:SF16">
    <property type="entry name" value="TWITCHING MOTILITY PROTEIN PILT"/>
    <property type="match status" value="1"/>
</dbReference>
<protein>
    <recommendedName>
        <fullName evidence="2">Bacterial type II secretion system protein E domain-containing protein</fullName>
    </recommendedName>
</protein>
<proteinExistence type="inferred from homology"/>
<dbReference type="InterPro" id="IPR001482">
    <property type="entry name" value="T2SS/T4SS_dom"/>
</dbReference>
<accession>X0ULZ9</accession>
<sequence>MVSYINENFDRHIITIEEPIEYYHKHKKSIINQREVGVDVPSFAEALRRILRMDPDVILVGELRDLETIEAAVRAAETGHLVFSTLHTTSAAGTN</sequence>
<evidence type="ECO:0000259" key="2">
    <source>
        <dbReference type="PROSITE" id="PS00662"/>
    </source>
</evidence>
<dbReference type="InterPro" id="IPR027417">
    <property type="entry name" value="P-loop_NTPase"/>
</dbReference>
<organism evidence="3">
    <name type="scientific">marine sediment metagenome</name>
    <dbReference type="NCBI Taxonomy" id="412755"/>
    <lineage>
        <taxon>unclassified sequences</taxon>
        <taxon>metagenomes</taxon>
        <taxon>ecological metagenomes</taxon>
    </lineage>
</organism>
<dbReference type="EMBL" id="BARS01027676">
    <property type="protein sequence ID" value="GAG00322.1"/>
    <property type="molecule type" value="Genomic_DNA"/>
</dbReference>
<dbReference type="AlphaFoldDB" id="X0ULZ9"/>
<dbReference type="InterPro" id="IPR050921">
    <property type="entry name" value="T4SS_GSP_E_ATPase"/>
</dbReference>
<dbReference type="SUPFAM" id="SSF52540">
    <property type="entry name" value="P-loop containing nucleoside triphosphate hydrolases"/>
    <property type="match status" value="1"/>
</dbReference>
<dbReference type="Gene3D" id="3.40.50.300">
    <property type="entry name" value="P-loop containing nucleotide triphosphate hydrolases"/>
    <property type="match status" value="1"/>
</dbReference>
<reference evidence="3" key="1">
    <citation type="journal article" date="2014" name="Front. Microbiol.">
        <title>High frequency of phylogenetically diverse reductive dehalogenase-homologous genes in deep subseafloor sedimentary metagenomes.</title>
        <authorList>
            <person name="Kawai M."/>
            <person name="Futagami T."/>
            <person name="Toyoda A."/>
            <person name="Takaki Y."/>
            <person name="Nishi S."/>
            <person name="Hori S."/>
            <person name="Arai W."/>
            <person name="Tsubouchi T."/>
            <person name="Morono Y."/>
            <person name="Uchiyama I."/>
            <person name="Ito T."/>
            <person name="Fujiyama A."/>
            <person name="Inagaki F."/>
            <person name="Takami H."/>
        </authorList>
    </citation>
    <scope>NUCLEOTIDE SEQUENCE</scope>
    <source>
        <strain evidence="3">Expedition CK06-06</strain>
    </source>
</reference>
<feature type="domain" description="Bacterial type II secretion system protein E" evidence="2">
    <location>
        <begin position="51"/>
        <end position="65"/>
    </location>
</feature>
<name>X0ULZ9_9ZZZZ</name>
<dbReference type="PANTHER" id="PTHR30486">
    <property type="entry name" value="TWITCHING MOTILITY PROTEIN PILT"/>
    <property type="match status" value="1"/>
</dbReference>
<comment type="similarity">
    <text evidence="1">Belongs to the GSP E family.</text>
</comment>
<dbReference type="PROSITE" id="PS00662">
    <property type="entry name" value="T2SP_E"/>
    <property type="match status" value="1"/>
</dbReference>
<gene>
    <name evidence="3" type="ORF">S01H1_43443</name>
</gene>
<comment type="caution">
    <text evidence="3">The sequence shown here is derived from an EMBL/GenBank/DDBJ whole genome shotgun (WGS) entry which is preliminary data.</text>
</comment>